<name>A0A146K069_9EUKA</name>
<keyword evidence="1" id="KW-0472">Membrane</keyword>
<feature type="transmembrane region" description="Helical" evidence="1">
    <location>
        <begin position="816"/>
        <end position="835"/>
    </location>
</feature>
<keyword evidence="1" id="KW-0812">Transmembrane</keyword>
<gene>
    <name evidence="2" type="ORF">TPC1_30175</name>
</gene>
<accession>A0A146K069</accession>
<reference evidence="2" key="1">
    <citation type="submission" date="2015-07" db="EMBL/GenBank/DDBJ databases">
        <title>Adaptation to a free-living lifestyle via gene acquisitions in the diplomonad Trepomonas sp. PC1.</title>
        <authorList>
            <person name="Xu F."/>
            <person name="Jerlstrom-Hultqvist J."/>
            <person name="Kolisko M."/>
            <person name="Simpson A.G.B."/>
            <person name="Roger A.J."/>
            <person name="Svard S.G."/>
            <person name="Andersson J.O."/>
        </authorList>
    </citation>
    <scope>NUCLEOTIDE SEQUENCE</scope>
    <source>
        <strain evidence="2">PC1</strain>
    </source>
</reference>
<feature type="non-terminal residue" evidence="2">
    <location>
        <position position="1"/>
    </location>
</feature>
<sequence length="836" mass="97216">SEQMYYHIKNIQQNAANKYLNMYPQSFPCQQTALKFANDWFFNNYKVDKAAFIVSRNIPGCTNMQPLRDQLQQLLFNQYFPDDPTSTTRLSNRYSVVNLIDLRFNEQVQYPASEKQQFGDIQDKLNEFNDVEEVYVLFVNNLINQKVVQNFEVTHSNQQKIESNSSISAGRKIKELIQCKHNIHKAIMTVNANNTQFMRTSVPEIVSDSQIVDYVKQFDVNSYPAIEDFIQTIKNIIDQRRTDYKTSVNLNQTAKQTFYKPQQVIFGFTCFKMETMLSAKLKFRNNHQIFKQLIDTNIEIRFKDMNDKFKQKNCLSTTKFKQFLHKNLILQNTTENTTIISPSKQNIFGFSSFQICSKFLNKIIICNEINDEIMDTFVQTLVPAYQASIFELQTMKPLTGWLSLNKDSSFMWSLHTEIDKIQLFDALLKQKQFHSSDFLYVSIPIDNYIIIATVGLRFPTTRILTDKFENFDLAEAVCYNMSYNQRQCKGMNIFFDDSALSYSIQPPNESHKLYGYKITIERADALYYFFKSEFKGIQITNYSISGIYNIQTPGFATVVYFSSKNVTNDYQNLYSYLLTLNLDFIYIGFVTIAGIYILYPDNYLTSKTIWNLIDLGKQAMFKSNSSNKIYSFDEFDCELNQKAQIIKTRCTIMWFPSGDGAVNFIMTKSDQFYQVLFLGDSELLRLINLNQLHFVIVGGQNKSISNINTSLDTHYLTYKQFLSCIMRCQPQDTQVFPDYASKIPYNSLYQTNIISNDFVTMELIAQQMLYLFKSSYVKTLYVCEQLGSVLLSSPKPIGLLTQQKYQILANEKESDIVIITSLIITTLIIIILLMYI</sequence>
<proteinExistence type="predicted"/>
<organism evidence="2">
    <name type="scientific">Trepomonas sp. PC1</name>
    <dbReference type="NCBI Taxonomy" id="1076344"/>
    <lineage>
        <taxon>Eukaryota</taxon>
        <taxon>Metamonada</taxon>
        <taxon>Diplomonadida</taxon>
        <taxon>Hexamitidae</taxon>
        <taxon>Hexamitinae</taxon>
        <taxon>Trepomonas</taxon>
    </lineage>
</organism>
<protein>
    <submittedName>
        <fullName evidence="2">Uncharacterized protein</fullName>
    </submittedName>
</protein>
<dbReference type="EMBL" id="GDID01006276">
    <property type="protein sequence ID" value="JAP90330.1"/>
    <property type="molecule type" value="Transcribed_RNA"/>
</dbReference>
<evidence type="ECO:0000256" key="1">
    <source>
        <dbReference type="SAM" id="Phobius"/>
    </source>
</evidence>
<evidence type="ECO:0000313" key="2">
    <source>
        <dbReference type="EMBL" id="JAP90330.1"/>
    </source>
</evidence>
<dbReference type="AlphaFoldDB" id="A0A146K069"/>
<keyword evidence="1" id="KW-1133">Transmembrane helix</keyword>
<feature type="transmembrane region" description="Helical" evidence="1">
    <location>
        <begin position="573"/>
        <end position="599"/>
    </location>
</feature>